<sequence length="722" mass="80573">MLKFLFLLLSMPITLILLFVLMLNRCTYTVKADQIDDVSSIESILNINSFYSKTSTKKTHVGKNKSTTQSIPAPPTSGPLVKGNFSINGYTPHQDGRYANMEIISDGKPSKQESMWYKNSFAINRPFETKFYIYMRGRADGLTFTIQGQGKKALGVRGEALAVYGNFRAKRYTGYVRKALSLEFDPYANGDYSDRNEPIRGPHIAYTNPSDVRKLKNGGYSLKHFNTISAPSLNNGKWHQVIVKWNPSGKNGVMDASFDGKDLGEHKVPLSQFGKGPYYWGFTGSTGAEKMQGAVAYTEVIQQPTLNLLVRNVSSGQTDFTETTDAKVGDELEYKVVAGNYKQNGLGNLWSNVVINDNLPNGITTLDGKNNISLKIGDIGVGKSFEKYFRAKVTVDKNIPLGNTVQANGSNYYQSPTNLDSNNTVINVKKQIEPRAILSVNDKIYNESYPNDHNNDNTQINNVKKGDDIKYTSIISNTKSGSKFNNGKYTFEIPDGTNIKKIQLNGKTLNLNSDYTIDNNIGRIKVTLNSLNIPGNSEADINIWGVIGKNSDKLEFDTIPSISGNNADGSINNVLGNKLLINYGDDSIVIDPKDISFGAHIFNDEDDVFERTVDTISPNPVLKFIDKRRDKKGIKILVNQNDYFRKEGDESQKLYSKIRYYNGDHYQSIFQNPTLVYQTSDGQTPKDIIWSDHNGLLLHENQKSSVSGFYSTKITWTDEDSI</sequence>
<dbReference type="AlphaFoldDB" id="A0A2N7AVX6"/>
<dbReference type="OrthoDB" id="2306834at2"/>
<dbReference type="Proteomes" id="UP000235649">
    <property type="component" value="Unassembled WGS sequence"/>
</dbReference>
<evidence type="ECO:0000313" key="2">
    <source>
        <dbReference type="Proteomes" id="UP000235649"/>
    </source>
</evidence>
<dbReference type="InterPro" id="IPR013320">
    <property type="entry name" value="ConA-like_dom_sf"/>
</dbReference>
<evidence type="ECO:0000313" key="1">
    <source>
        <dbReference type="EMBL" id="PMD72284.1"/>
    </source>
</evidence>
<gene>
    <name evidence="1" type="ORF">CBP76_03870</name>
</gene>
<dbReference type="RefSeq" id="WP_102195627.1">
    <property type="nucleotide sequence ID" value="NZ_NIPR01000007.1"/>
</dbReference>
<reference evidence="1 2" key="1">
    <citation type="submission" date="2017-05" db="EMBL/GenBank/DDBJ databases">
        <title>Lactobacillus nurukis nov., sp. nov., isolated from nuruk.</title>
        <authorList>
            <person name="Kim S.-J."/>
        </authorList>
    </citation>
    <scope>NUCLEOTIDE SEQUENCE [LARGE SCALE GENOMIC DNA]</scope>
    <source>
        <strain evidence="1 2">SYF10-1a</strain>
    </source>
</reference>
<proteinExistence type="predicted"/>
<protein>
    <recommendedName>
        <fullName evidence="3">DUF11 domain-containing protein</fullName>
    </recommendedName>
</protein>
<organism evidence="1 2">
    <name type="scientific">Companilactobacillus nuruki</name>
    <dbReference type="NCBI Taxonomy" id="1993540"/>
    <lineage>
        <taxon>Bacteria</taxon>
        <taxon>Bacillati</taxon>
        <taxon>Bacillota</taxon>
        <taxon>Bacilli</taxon>
        <taxon>Lactobacillales</taxon>
        <taxon>Lactobacillaceae</taxon>
        <taxon>Companilactobacillus</taxon>
    </lineage>
</organism>
<accession>A0A2N7AVX6</accession>
<keyword evidence="2" id="KW-1185">Reference proteome</keyword>
<dbReference type="SUPFAM" id="SSF49899">
    <property type="entry name" value="Concanavalin A-like lectins/glucanases"/>
    <property type="match status" value="1"/>
</dbReference>
<name>A0A2N7AVX6_9LACO</name>
<dbReference type="Pfam" id="PF18483">
    <property type="entry name" value="Lectin_L-type_dom"/>
    <property type="match status" value="1"/>
</dbReference>
<comment type="caution">
    <text evidence="1">The sequence shown here is derived from an EMBL/GenBank/DDBJ whole genome shotgun (WGS) entry which is preliminary data.</text>
</comment>
<evidence type="ECO:0008006" key="3">
    <source>
        <dbReference type="Google" id="ProtNLM"/>
    </source>
</evidence>
<dbReference type="Gene3D" id="2.60.120.200">
    <property type="match status" value="1"/>
</dbReference>
<dbReference type="EMBL" id="NIPR01000007">
    <property type="protein sequence ID" value="PMD72284.1"/>
    <property type="molecule type" value="Genomic_DNA"/>
</dbReference>